<evidence type="ECO:0000313" key="2">
    <source>
        <dbReference type="EMBL" id="SUB26866.1"/>
    </source>
</evidence>
<dbReference type="InterPro" id="IPR016624">
    <property type="entry name" value="UCP014753"/>
</dbReference>
<organism evidence="2 4">
    <name type="scientific">Avibacterium gallinarum</name>
    <name type="common">Pasteurella gallinarum</name>
    <dbReference type="NCBI Taxonomy" id="755"/>
    <lineage>
        <taxon>Bacteria</taxon>
        <taxon>Pseudomonadati</taxon>
        <taxon>Pseudomonadota</taxon>
        <taxon>Gammaproteobacteria</taxon>
        <taxon>Pasteurellales</taxon>
        <taxon>Pasteurellaceae</taxon>
        <taxon>Avibacterium</taxon>
    </lineage>
</organism>
<dbReference type="Proteomes" id="UP000255113">
    <property type="component" value="Unassembled WGS sequence"/>
</dbReference>
<dbReference type="PANTHER" id="PTHR35339:SF4">
    <property type="entry name" value="LINALOOL DEHYDRATASE_ISOMERASE DOMAIN-CONTAINING PROTEIN"/>
    <property type="match status" value="1"/>
</dbReference>
<sequence length="506" mass="58796">MPAQPQIRFTERPYLAHEHPRLRDYWRAFKERLQRSMKRKALFGNTDPLIDKQLKQAFTKDSTFSQEKFELLVSYFIRSFLHYANDVYARADYHGYPSEQGMVSDSIEGAARNYPLLAAYLHYQPNTNPTLVKQVQQALSAGFLNATDPSHSGYWGELKSFQQTICESADFALALWLSKEHVWTHYNAQQKQQIIDWLRQINQVQTVDNNWHLFILLVQFVVKDLTGIDEINHERYQRIKEFYVGNGWFRDGEKGNFDYYNSWGFHYGLFWLDQISPNFDRTFIQQSAVEFCQDFHYLFAPQGFAFFGRSLPYRFAAPTALISTMIQQQKSNGQGKRILSCLTHFLIQQDAIAHGNVTQGLLQKDRRLVDPYSGAASGLWSLRPFILLLYGSQKIPFWQTEEQPLAIEQQDYDIRIPAINLRIIGTQATQEIVALFEHQQYPNAPFAQACLQQQNIIMKGIEWLCGRSTRGKNNLLRKGVTAFSSKLSLYLPDKAKNSKKPPHFSR</sequence>
<evidence type="ECO:0000259" key="1">
    <source>
        <dbReference type="Pfam" id="PF10022"/>
    </source>
</evidence>
<reference evidence="3 5" key="2">
    <citation type="submission" date="2019-03" db="EMBL/GenBank/DDBJ databases">
        <title>Genomic Encyclopedia of Type Strains, Phase IV (KMG-IV): sequencing the most valuable type-strain genomes for metagenomic binning, comparative biology and taxonomic classification.</title>
        <authorList>
            <person name="Goeker M."/>
        </authorList>
    </citation>
    <scope>NUCLEOTIDE SEQUENCE [LARGE SCALE GENOMIC DNA]</scope>
    <source>
        <strain evidence="3 5">DSM 17481</strain>
    </source>
</reference>
<evidence type="ECO:0000313" key="3">
    <source>
        <dbReference type="EMBL" id="TDP30366.1"/>
    </source>
</evidence>
<protein>
    <submittedName>
        <fullName evidence="2">Uncharacterized protein conserved in bacteria</fullName>
    </submittedName>
</protein>
<proteinExistence type="predicted"/>
<keyword evidence="5" id="KW-1185">Reference proteome</keyword>
<accession>A0A379AX34</accession>
<dbReference type="PANTHER" id="PTHR35339">
    <property type="entry name" value="LINALOOL DEHYDRATASE_ISOMERASE DOMAIN-CONTAINING PROTEIN"/>
    <property type="match status" value="1"/>
</dbReference>
<dbReference type="InterPro" id="IPR049349">
    <property type="entry name" value="DUF2264_N"/>
</dbReference>
<gene>
    <name evidence="3" type="ORF">EV689_101397</name>
    <name evidence="2" type="ORF">NCTC11188_01229</name>
</gene>
<evidence type="ECO:0000313" key="5">
    <source>
        <dbReference type="Proteomes" id="UP000294683"/>
    </source>
</evidence>
<reference evidence="2 4" key="1">
    <citation type="submission" date="2018-06" db="EMBL/GenBank/DDBJ databases">
        <authorList>
            <consortium name="Pathogen Informatics"/>
            <person name="Doyle S."/>
        </authorList>
    </citation>
    <scope>NUCLEOTIDE SEQUENCE [LARGE SCALE GENOMIC DNA]</scope>
    <source>
        <strain evidence="2 4">NCTC11188</strain>
    </source>
</reference>
<evidence type="ECO:0000313" key="4">
    <source>
        <dbReference type="Proteomes" id="UP000255113"/>
    </source>
</evidence>
<dbReference type="EMBL" id="SNXJ01000001">
    <property type="protein sequence ID" value="TDP30366.1"/>
    <property type="molecule type" value="Genomic_DNA"/>
</dbReference>
<dbReference type="AlphaFoldDB" id="A0A379AX34"/>
<dbReference type="Pfam" id="PF10022">
    <property type="entry name" value="DUF2264"/>
    <property type="match status" value="1"/>
</dbReference>
<feature type="domain" description="DUF2264" evidence="1">
    <location>
        <begin position="69"/>
        <end position="405"/>
    </location>
</feature>
<dbReference type="Proteomes" id="UP000294683">
    <property type="component" value="Unassembled WGS sequence"/>
</dbReference>
<dbReference type="EMBL" id="UGSQ01000003">
    <property type="protein sequence ID" value="SUB26866.1"/>
    <property type="molecule type" value="Genomic_DNA"/>
</dbReference>
<dbReference type="RefSeq" id="WP_165779953.1">
    <property type="nucleotide sequence ID" value="NZ_PQVJ01000011.1"/>
</dbReference>
<name>A0A379AX34_AVIGA</name>